<feature type="region of interest" description="Disordered" evidence="1">
    <location>
        <begin position="68"/>
        <end position="344"/>
    </location>
</feature>
<evidence type="ECO:0000313" key="3">
    <source>
        <dbReference type="EMBL" id="ETS85015.1"/>
    </source>
</evidence>
<dbReference type="Proteomes" id="UP000030651">
    <property type="component" value="Unassembled WGS sequence"/>
</dbReference>
<feature type="compositionally biased region" description="Polar residues" evidence="1">
    <location>
        <begin position="330"/>
        <end position="344"/>
    </location>
</feature>
<feature type="transmembrane region" description="Helical" evidence="2">
    <location>
        <begin position="448"/>
        <end position="472"/>
    </location>
</feature>
<dbReference type="InParanoid" id="W3XG55"/>
<feature type="compositionally biased region" description="Low complexity" evidence="1">
    <location>
        <begin position="68"/>
        <end position="94"/>
    </location>
</feature>
<proteinExistence type="predicted"/>
<dbReference type="RefSeq" id="XP_007829812.1">
    <property type="nucleotide sequence ID" value="XM_007831621.1"/>
</dbReference>
<organism evidence="3 4">
    <name type="scientific">Pestalotiopsis fici (strain W106-1 / CGMCC3.15140)</name>
    <dbReference type="NCBI Taxonomy" id="1229662"/>
    <lineage>
        <taxon>Eukaryota</taxon>
        <taxon>Fungi</taxon>
        <taxon>Dikarya</taxon>
        <taxon>Ascomycota</taxon>
        <taxon>Pezizomycotina</taxon>
        <taxon>Sordariomycetes</taxon>
        <taxon>Xylariomycetidae</taxon>
        <taxon>Amphisphaeriales</taxon>
        <taxon>Sporocadaceae</taxon>
        <taxon>Pestalotiopsis</taxon>
    </lineage>
</organism>
<feature type="compositionally biased region" description="Low complexity" evidence="1">
    <location>
        <begin position="124"/>
        <end position="143"/>
    </location>
</feature>
<keyword evidence="2" id="KW-0472">Membrane</keyword>
<dbReference type="EMBL" id="KI912110">
    <property type="protein sequence ID" value="ETS85015.1"/>
    <property type="molecule type" value="Genomic_DNA"/>
</dbReference>
<dbReference type="KEGG" id="pfy:PFICI_03040"/>
<reference evidence="4" key="1">
    <citation type="journal article" date="2015" name="BMC Genomics">
        <title>Genomic and transcriptomic analysis of the endophytic fungus Pestalotiopsis fici reveals its lifestyle and high potential for synthesis of natural products.</title>
        <authorList>
            <person name="Wang X."/>
            <person name="Zhang X."/>
            <person name="Liu L."/>
            <person name="Xiang M."/>
            <person name="Wang W."/>
            <person name="Sun X."/>
            <person name="Che Y."/>
            <person name="Guo L."/>
            <person name="Liu G."/>
            <person name="Guo L."/>
            <person name="Wang C."/>
            <person name="Yin W.B."/>
            <person name="Stadler M."/>
            <person name="Zhang X."/>
            <person name="Liu X."/>
        </authorList>
    </citation>
    <scope>NUCLEOTIDE SEQUENCE [LARGE SCALE GENOMIC DNA]</scope>
    <source>
        <strain evidence="4">W106-1 / CGMCC3.15140</strain>
    </source>
</reference>
<sequence>MRPESGVLPPPNLAAAVSPASTISQEPDDCYFTAKAVPIRASVALSGATSTSHLSYYYHHSPATLSTGNFTNNNSSPSPLLSPGASPLLSPNSARNSSAFVTPAEFPPPPGHSHPSFVFRRSQTASFASPSAAGGTPSSHSPAVAAKSPPVDGLRVNSTSSMIWDSSSPGLGLSLTRPPPRVEDDGSRESTTWLSSPSLLPHPPSVNGKDAHIRPLFSSARQSALSTTGTLGTTPGPTPPPKEYHPTLSPVTNDYFSPLAPMVTSFQPPAPQPPLPPQPTQQPTTLTGLSRNGKPLPLDLPGTTTTTRVGGAGGAADSTLSPISHPPPTATSQSSLLSPISQHSPVSNPALSPLTVHTLAHLSNTALRSPSLTFIDTDDEKQPMQGTIGRFGSTASRPLTGAQRDRLLQLKRDYDRRQGYGQGDEEKGGRWGVRSRDGSSSSSSARTILLALGLGLLALGGIVGIIVALTVAQGGHS</sequence>
<evidence type="ECO:0000256" key="1">
    <source>
        <dbReference type="SAM" id="MobiDB-lite"/>
    </source>
</evidence>
<dbReference type="HOGENOM" id="CLU_572514_0_0_1"/>
<dbReference type="OrthoDB" id="4775661at2759"/>
<dbReference type="AlphaFoldDB" id="W3XG55"/>
<feature type="region of interest" description="Disordered" evidence="1">
    <location>
        <begin position="412"/>
        <end position="441"/>
    </location>
</feature>
<feature type="region of interest" description="Disordered" evidence="1">
    <location>
        <begin position="1"/>
        <end position="24"/>
    </location>
</feature>
<keyword evidence="4" id="KW-1185">Reference proteome</keyword>
<dbReference type="GeneID" id="19268053"/>
<gene>
    <name evidence="3" type="ORF">PFICI_03040</name>
</gene>
<name>W3XG55_PESFW</name>
<feature type="compositionally biased region" description="Pro residues" evidence="1">
    <location>
        <begin position="268"/>
        <end position="280"/>
    </location>
</feature>
<keyword evidence="2" id="KW-1133">Transmembrane helix</keyword>
<evidence type="ECO:0000256" key="2">
    <source>
        <dbReference type="SAM" id="Phobius"/>
    </source>
</evidence>
<protein>
    <submittedName>
        <fullName evidence="3">Uncharacterized protein</fullName>
    </submittedName>
</protein>
<feature type="compositionally biased region" description="Basic and acidic residues" evidence="1">
    <location>
        <begin position="412"/>
        <end position="437"/>
    </location>
</feature>
<evidence type="ECO:0000313" key="4">
    <source>
        <dbReference type="Proteomes" id="UP000030651"/>
    </source>
</evidence>
<feature type="compositionally biased region" description="Polar residues" evidence="1">
    <location>
        <begin position="156"/>
        <end position="169"/>
    </location>
</feature>
<keyword evidence="2" id="KW-0812">Transmembrane</keyword>
<accession>W3XG55</accession>